<sequence>DLDAKWNELLRSLRQTGKRFNVGALLRGCMERNIRDDSLVFLFQHSSHVERIEGELDDPIVMSQLREVVEKTLGKQYEIQVELMGDSARVNSKPASQRSHLVRAAQSLGARIVEEREVSRHDE</sequence>
<evidence type="ECO:0000313" key="1">
    <source>
        <dbReference type="EMBL" id="SVB48208.1"/>
    </source>
</evidence>
<accession>A0A382EBZ2</accession>
<proteinExistence type="predicted"/>
<protein>
    <submittedName>
        <fullName evidence="1">Uncharacterized protein</fullName>
    </submittedName>
</protein>
<reference evidence="1" key="1">
    <citation type="submission" date="2018-05" db="EMBL/GenBank/DDBJ databases">
        <authorList>
            <person name="Lanie J.A."/>
            <person name="Ng W.-L."/>
            <person name="Kazmierczak K.M."/>
            <person name="Andrzejewski T.M."/>
            <person name="Davidsen T.M."/>
            <person name="Wayne K.J."/>
            <person name="Tettelin H."/>
            <person name="Glass J.I."/>
            <person name="Rusch D."/>
            <person name="Podicherti R."/>
            <person name="Tsui H.-C.T."/>
            <person name="Winkler M.E."/>
        </authorList>
    </citation>
    <scope>NUCLEOTIDE SEQUENCE</scope>
</reference>
<organism evidence="1">
    <name type="scientific">marine metagenome</name>
    <dbReference type="NCBI Taxonomy" id="408172"/>
    <lineage>
        <taxon>unclassified sequences</taxon>
        <taxon>metagenomes</taxon>
        <taxon>ecological metagenomes</taxon>
    </lineage>
</organism>
<feature type="non-terminal residue" evidence="1">
    <location>
        <position position="1"/>
    </location>
</feature>
<name>A0A382EBZ2_9ZZZZ</name>
<dbReference type="EMBL" id="UINC01043746">
    <property type="protein sequence ID" value="SVB48208.1"/>
    <property type="molecule type" value="Genomic_DNA"/>
</dbReference>
<gene>
    <name evidence="1" type="ORF">METZ01_LOCUS201062</name>
</gene>
<dbReference type="AlphaFoldDB" id="A0A382EBZ2"/>